<feature type="transmembrane region" description="Helical" evidence="2">
    <location>
        <begin position="73"/>
        <end position="93"/>
    </location>
</feature>
<dbReference type="AlphaFoldDB" id="A0A087DE16"/>
<dbReference type="EMBL" id="JGZP01000026">
    <property type="protein sequence ID" value="KFI93766.1"/>
    <property type="molecule type" value="Genomic_DNA"/>
</dbReference>
<organism evidence="3 4">
    <name type="scientific">Bifidobacterium stellenboschense</name>
    <dbReference type="NCBI Taxonomy" id="762211"/>
    <lineage>
        <taxon>Bacteria</taxon>
        <taxon>Bacillati</taxon>
        <taxon>Actinomycetota</taxon>
        <taxon>Actinomycetes</taxon>
        <taxon>Bifidobacteriales</taxon>
        <taxon>Bifidobacteriaceae</taxon>
        <taxon>Bifidobacterium</taxon>
    </lineage>
</organism>
<accession>A0A087DE16</accession>
<comment type="caution">
    <text evidence="3">The sequence shown here is derived from an EMBL/GenBank/DDBJ whole genome shotgun (WGS) entry which is preliminary data.</text>
</comment>
<gene>
    <name evidence="3" type="ORF">BSTEL_2043</name>
</gene>
<name>A0A087DE16_9BIFI</name>
<reference evidence="3 4" key="1">
    <citation type="submission" date="2014-03" db="EMBL/GenBank/DDBJ databases">
        <title>Genomics of Bifidobacteria.</title>
        <authorList>
            <person name="Ventura M."/>
            <person name="Milani C."/>
            <person name="Lugli G.A."/>
        </authorList>
    </citation>
    <scope>NUCLEOTIDE SEQUENCE [LARGE SCALE GENOMIC DNA]</scope>
    <source>
        <strain evidence="3 4">DSM 23968</strain>
    </source>
</reference>
<dbReference type="STRING" id="762211.BSTEL_2043"/>
<feature type="compositionally biased region" description="Low complexity" evidence="1">
    <location>
        <begin position="1"/>
        <end position="16"/>
    </location>
</feature>
<dbReference type="Proteomes" id="UP000029004">
    <property type="component" value="Unassembled WGS sequence"/>
</dbReference>
<keyword evidence="2" id="KW-1133">Transmembrane helix</keyword>
<evidence type="ECO:0000256" key="1">
    <source>
        <dbReference type="SAM" id="MobiDB-lite"/>
    </source>
</evidence>
<proteinExistence type="predicted"/>
<keyword evidence="4" id="KW-1185">Reference proteome</keyword>
<feature type="transmembrane region" description="Helical" evidence="2">
    <location>
        <begin position="43"/>
        <end position="61"/>
    </location>
</feature>
<dbReference type="RefSeq" id="WP_034530171.1">
    <property type="nucleotide sequence ID" value="NZ_JGZP01000026.1"/>
</dbReference>
<protein>
    <submittedName>
        <fullName evidence="3">Uncharacterized protein</fullName>
    </submittedName>
</protein>
<dbReference type="eggNOG" id="ENOG5033D5D">
    <property type="taxonomic scope" value="Bacteria"/>
</dbReference>
<evidence type="ECO:0000313" key="4">
    <source>
        <dbReference type="Proteomes" id="UP000029004"/>
    </source>
</evidence>
<sequence>MTQETSQQQAASAEPSSAKKEYFTEAEKEEMVRSTHRSDLRRILGMIFVVYGVVVFAVGLIDPAADVAKTTGLPINLWTGALMFLAGVVFFVWDHFNPVPAEDIIASAEASAAQAAEQGESKSE</sequence>
<dbReference type="OrthoDB" id="5196985at2"/>
<keyword evidence="2" id="KW-0472">Membrane</keyword>
<keyword evidence="2" id="KW-0812">Transmembrane</keyword>
<feature type="compositionally biased region" description="Basic and acidic residues" evidence="1">
    <location>
        <begin position="17"/>
        <end position="33"/>
    </location>
</feature>
<evidence type="ECO:0000313" key="3">
    <source>
        <dbReference type="EMBL" id="KFI93766.1"/>
    </source>
</evidence>
<feature type="region of interest" description="Disordered" evidence="1">
    <location>
        <begin position="1"/>
        <end position="33"/>
    </location>
</feature>
<evidence type="ECO:0000256" key="2">
    <source>
        <dbReference type="SAM" id="Phobius"/>
    </source>
</evidence>